<name>A0A098E8C0_9ZZZZ</name>
<evidence type="ECO:0000256" key="1">
    <source>
        <dbReference type="SAM" id="Phobius"/>
    </source>
</evidence>
<keyword evidence="1" id="KW-0812">Transmembrane</keyword>
<protein>
    <submittedName>
        <fullName evidence="2">Uncharacterized protein</fullName>
    </submittedName>
</protein>
<dbReference type="AlphaFoldDB" id="A0A098E8C0"/>
<keyword evidence="1" id="KW-0472">Membrane</keyword>
<reference evidence="2" key="1">
    <citation type="submission" date="2014-09" db="EMBL/GenBank/DDBJ databases">
        <authorList>
            <person name="Probst J Alexander"/>
        </authorList>
    </citation>
    <scope>NUCLEOTIDE SEQUENCE</scope>
</reference>
<proteinExistence type="predicted"/>
<gene>
    <name evidence="2" type="ORF">MSIBF_A1670029</name>
</gene>
<keyword evidence="1" id="KW-1133">Transmembrane helix</keyword>
<dbReference type="EMBL" id="CCXY01000076">
    <property type="protein sequence ID" value="CEG11769.1"/>
    <property type="molecule type" value="Genomic_DNA"/>
</dbReference>
<sequence length="51" mass="5882">MVNLMEIREITTLVIIPIPGMTQIILLLVANIPVKQINKIKMKRKNDKKNI</sequence>
<accession>A0A098E8C0</accession>
<feature type="transmembrane region" description="Helical" evidence="1">
    <location>
        <begin position="12"/>
        <end position="34"/>
    </location>
</feature>
<organism evidence="2">
    <name type="scientific">groundwater metagenome</name>
    <dbReference type="NCBI Taxonomy" id="717931"/>
    <lineage>
        <taxon>unclassified sequences</taxon>
        <taxon>metagenomes</taxon>
        <taxon>ecological metagenomes</taxon>
    </lineage>
</organism>
<evidence type="ECO:0000313" key="2">
    <source>
        <dbReference type="EMBL" id="CEG11769.1"/>
    </source>
</evidence>